<keyword evidence="1" id="KW-0732">Signal</keyword>
<evidence type="ECO:0000256" key="1">
    <source>
        <dbReference type="SAM" id="SignalP"/>
    </source>
</evidence>
<accession>A0A2S6GI72</accession>
<dbReference type="InterPro" id="IPR024370">
    <property type="entry name" value="PBP_domain"/>
</dbReference>
<evidence type="ECO:0000313" key="3">
    <source>
        <dbReference type="EMBL" id="PPK64861.1"/>
    </source>
</evidence>
<dbReference type="Pfam" id="PF12849">
    <property type="entry name" value="PBP_like_2"/>
    <property type="match status" value="1"/>
</dbReference>
<dbReference type="EMBL" id="PTIX01000017">
    <property type="protein sequence ID" value="PPK64861.1"/>
    <property type="molecule type" value="Genomic_DNA"/>
</dbReference>
<evidence type="ECO:0000313" key="4">
    <source>
        <dbReference type="Proteomes" id="UP000239203"/>
    </source>
</evidence>
<keyword evidence="4" id="KW-1185">Reference proteome</keyword>
<reference evidence="3 4" key="1">
    <citation type="submission" date="2018-02" db="EMBL/GenBank/DDBJ databases">
        <title>Genomic Encyclopedia of Archaeal and Bacterial Type Strains, Phase II (KMG-II): from individual species to whole genera.</title>
        <authorList>
            <person name="Goeker M."/>
        </authorList>
    </citation>
    <scope>NUCLEOTIDE SEQUENCE [LARGE SCALE GENOMIC DNA]</scope>
    <source>
        <strain evidence="3 4">YU 961-1</strain>
    </source>
</reference>
<feature type="chain" id="PRO_5015554448" evidence="1">
    <location>
        <begin position="29"/>
        <end position="346"/>
    </location>
</feature>
<dbReference type="Proteomes" id="UP000239203">
    <property type="component" value="Unassembled WGS sequence"/>
</dbReference>
<gene>
    <name evidence="3" type="ORF">CLV40_117100</name>
</gene>
<feature type="signal peptide" evidence="1">
    <location>
        <begin position="1"/>
        <end position="28"/>
    </location>
</feature>
<dbReference type="AlphaFoldDB" id="A0A2S6GI72"/>
<organism evidence="3 4">
    <name type="scientific">Actinokineospora auranticolor</name>
    <dbReference type="NCBI Taxonomy" id="155976"/>
    <lineage>
        <taxon>Bacteria</taxon>
        <taxon>Bacillati</taxon>
        <taxon>Actinomycetota</taxon>
        <taxon>Actinomycetes</taxon>
        <taxon>Pseudonocardiales</taxon>
        <taxon>Pseudonocardiaceae</taxon>
        <taxon>Actinokineospora</taxon>
    </lineage>
</organism>
<dbReference type="RefSeq" id="WP_104481628.1">
    <property type="nucleotide sequence ID" value="NZ_CP154825.1"/>
</dbReference>
<sequence length="346" mass="34801">MRSTFRKGVAAVIGAAALSVILSSTAVADSGVLADANDAVGVGSDTTEYALNALAAAYNPTVPAGGVLVHSFNATVPAAGQPVLPTDTGATIVPRSGATAITRPNGSSAGITELKRAGTATTFARSSRARQASDNTGTAVLFLPYATDGLRYARSTSPASNAPVDLTNAELKKIYECNADGNPATPDLWSNVRAGLPAVTILPVLPQSGSGTRSFFLTEIGVTSVGSCVNQTAQEHDPAAVAGNANKIAPFSTGRYSILPPAQQSTIVLNTGGFTATRSLFNVVRDVNGGGVLNKGVDAGLHRFFGDGTGGLATATNNWICSSAATSVIAAQGFTQLSGTACGKVA</sequence>
<feature type="domain" description="PBP" evidence="2">
    <location>
        <begin position="100"/>
        <end position="232"/>
    </location>
</feature>
<evidence type="ECO:0000259" key="2">
    <source>
        <dbReference type="Pfam" id="PF12849"/>
    </source>
</evidence>
<dbReference type="Gene3D" id="3.40.190.10">
    <property type="entry name" value="Periplasmic binding protein-like II"/>
    <property type="match status" value="2"/>
</dbReference>
<name>A0A2S6GI72_9PSEU</name>
<dbReference type="OrthoDB" id="3636760at2"/>
<proteinExistence type="predicted"/>
<protein>
    <submittedName>
        <fullName evidence="3">ABC-type phosphate transport system substrate-binding protein</fullName>
    </submittedName>
</protein>
<dbReference type="SUPFAM" id="SSF53850">
    <property type="entry name" value="Periplasmic binding protein-like II"/>
    <property type="match status" value="1"/>
</dbReference>
<comment type="caution">
    <text evidence="3">The sequence shown here is derived from an EMBL/GenBank/DDBJ whole genome shotgun (WGS) entry which is preliminary data.</text>
</comment>